<dbReference type="GO" id="GO:0008483">
    <property type="term" value="F:transaminase activity"/>
    <property type="evidence" value="ECO:0007669"/>
    <property type="project" value="UniProtKB-KW"/>
</dbReference>
<dbReference type="InterPro" id="IPR015424">
    <property type="entry name" value="PyrdxlP-dep_Trfase"/>
</dbReference>
<comment type="caution">
    <text evidence="3">The sequence shown here is derived from an EMBL/GenBank/DDBJ whole genome shotgun (WGS) entry which is preliminary data.</text>
</comment>
<dbReference type="Pfam" id="PF00266">
    <property type="entry name" value="Aminotran_5"/>
    <property type="match status" value="1"/>
</dbReference>
<evidence type="ECO:0000256" key="1">
    <source>
        <dbReference type="ARBA" id="ARBA00022898"/>
    </source>
</evidence>
<dbReference type="AlphaFoldDB" id="A0A3D8ITK9"/>
<keyword evidence="3" id="KW-0032">Aminotransferase</keyword>
<name>A0A3D8ITK9_9HELI</name>
<proteinExistence type="predicted"/>
<sequence length="445" mass="49551">MGFDEVLEEVRRHTILDSQSTYFDWTASGLAYAVIESRIQEILPFYANTHSFSATHARIMGALYEEARFRLAKSLELNDEFVLIGCGSGASGAIKKFQELLGIYIPPATRERLALDSLPKLPKVFISSYEHHSNEISLREGLCEIQKVALDSVGHFCVSDFDTKLQACHNDEIIASIALASNVSGIISPFEEIAHTFRHYAPKGILAFDGASSSPYMNIPSHCFDALFLAPHKLLGGVQSCGLLAVRKSLCQNPIPSFSGGGTIEYANDNGQLYVQNLAHKEEAGTPYIIGLLRAALAYQLRNEIGLEHIKRRERVLSHIFLKELKSIPALTLYGHQSETAENLGIFSFNIACVSPFDLSMLLSQKFGIQTRAGCSCAGPYGHYLMELDSLEFTTQQSQKLLCDLLQNPHKRPGWIRISLHYTHTIEDIQYLVESLHKCVKILRT</sequence>
<dbReference type="PANTHER" id="PTHR43586">
    <property type="entry name" value="CYSTEINE DESULFURASE"/>
    <property type="match status" value="1"/>
</dbReference>
<dbReference type="Gene3D" id="3.90.1150.10">
    <property type="entry name" value="Aspartate Aminotransferase, domain 1"/>
    <property type="match status" value="1"/>
</dbReference>
<keyword evidence="3" id="KW-0808">Transferase</keyword>
<dbReference type="InterPro" id="IPR015421">
    <property type="entry name" value="PyrdxlP-dep_Trfase_major"/>
</dbReference>
<accession>A0A3D8ITK9</accession>
<organism evidence="3 4">
    <name type="scientific">Helicobacter equorum</name>
    <dbReference type="NCBI Taxonomy" id="361872"/>
    <lineage>
        <taxon>Bacteria</taxon>
        <taxon>Pseudomonadati</taxon>
        <taxon>Campylobacterota</taxon>
        <taxon>Epsilonproteobacteria</taxon>
        <taxon>Campylobacterales</taxon>
        <taxon>Helicobacteraceae</taxon>
        <taxon>Helicobacter</taxon>
    </lineage>
</organism>
<protein>
    <submittedName>
        <fullName evidence="3">Aminotransferase</fullName>
    </submittedName>
</protein>
<reference evidence="3 4" key="1">
    <citation type="submission" date="2018-04" db="EMBL/GenBank/DDBJ databases">
        <title>Novel Campyloabacter and Helicobacter Species and Strains.</title>
        <authorList>
            <person name="Mannion A.J."/>
            <person name="Shen Z."/>
            <person name="Fox J.G."/>
        </authorList>
    </citation>
    <scope>NUCLEOTIDE SEQUENCE [LARGE SCALE GENOMIC DNA]</scope>
    <source>
        <strain evidence="3 4">MIT 12-6600</strain>
    </source>
</reference>
<dbReference type="PANTHER" id="PTHR43586:SF8">
    <property type="entry name" value="CYSTEINE DESULFURASE 1, CHLOROPLASTIC"/>
    <property type="match status" value="1"/>
</dbReference>
<evidence type="ECO:0000313" key="4">
    <source>
        <dbReference type="Proteomes" id="UP000256514"/>
    </source>
</evidence>
<gene>
    <name evidence="3" type="ORF">CQA54_01325</name>
</gene>
<keyword evidence="1" id="KW-0663">Pyridoxal phosphate</keyword>
<feature type="domain" description="Aminotransferase class V" evidence="2">
    <location>
        <begin position="22"/>
        <end position="432"/>
    </location>
</feature>
<dbReference type="EMBL" id="NXLT01000001">
    <property type="protein sequence ID" value="RDU68618.1"/>
    <property type="molecule type" value="Genomic_DNA"/>
</dbReference>
<dbReference type="Gene3D" id="3.40.640.10">
    <property type="entry name" value="Type I PLP-dependent aspartate aminotransferase-like (Major domain)"/>
    <property type="match status" value="1"/>
</dbReference>
<dbReference type="InterPro" id="IPR000192">
    <property type="entry name" value="Aminotrans_V_dom"/>
</dbReference>
<evidence type="ECO:0000259" key="2">
    <source>
        <dbReference type="Pfam" id="PF00266"/>
    </source>
</evidence>
<dbReference type="OrthoDB" id="9804366at2"/>
<dbReference type="InterPro" id="IPR015422">
    <property type="entry name" value="PyrdxlP-dep_Trfase_small"/>
</dbReference>
<dbReference type="SUPFAM" id="SSF53383">
    <property type="entry name" value="PLP-dependent transferases"/>
    <property type="match status" value="1"/>
</dbReference>
<keyword evidence="4" id="KW-1185">Reference proteome</keyword>
<evidence type="ECO:0000313" key="3">
    <source>
        <dbReference type="EMBL" id="RDU68618.1"/>
    </source>
</evidence>
<dbReference type="Proteomes" id="UP000256514">
    <property type="component" value="Unassembled WGS sequence"/>
</dbReference>